<protein>
    <submittedName>
        <fullName evidence="2">Ornithine cyclodeaminase</fullName>
        <ecNumber evidence="2">4.3.1.12</ecNumber>
    </submittedName>
</protein>
<dbReference type="InterPro" id="IPR003462">
    <property type="entry name" value="ODC_Mu_crystall"/>
</dbReference>
<dbReference type="GO" id="GO:0019752">
    <property type="term" value="P:carboxylic acid metabolic process"/>
    <property type="evidence" value="ECO:0007669"/>
    <property type="project" value="UniProtKB-ARBA"/>
</dbReference>
<dbReference type="Proteomes" id="UP000544872">
    <property type="component" value="Unassembled WGS sequence"/>
</dbReference>
<proteinExistence type="inferred from homology"/>
<dbReference type="GO" id="GO:0008473">
    <property type="term" value="F:ornithine cyclodeaminase activity"/>
    <property type="evidence" value="ECO:0007669"/>
    <property type="project" value="UniProtKB-EC"/>
</dbReference>
<keyword evidence="2" id="KW-0456">Lyase</keyword>
<dbReference type="InterPro" id="IPR036291">
    <property type="entry name" value="NAD(P)-bd_dom_sf"/>
</dbReference>
<dbReference type="GO" id="GO:0005737">
    <property type="term" value="C:cytoplasm"/>
    <property type="evidence" value="ECO:0007669"/>
    <property type="project" value="TreeGrafter"/>
</dbReference>
<dbReference type="PANTHER" id="PTHR13812:SF19">
    <property type="entry name" value="KETIMINE REDUCTASE MU-CRYSTALLIN"/>
    <property type="match status" value="1"/>
</dbReference>
<dbReference type="SUPFAM" id="SSF51735">
    <property type="entry name" value="NAD(P)-binding Rossmann-fold domains"/>
    <property type="match status" value="1"/>
</dbReference>
<evidence type="ECO:0000313" key="3">
    <source>
        <dbReference type="Proteomes" id="UP000544872"/>
    </source>
</evidence>
<comment type="caution">
    <text evidence="2">The sequence shown here is derived from an EMBL/GenBank/DDBJ whole genome shotgun (WGS) entry which is preliminary data.</text>
</comment>
<evidence type="ECO:0000313" key="2">
    <source>
        <dbReference type="EMBL" id="MBB6209363.1"/>
    </source>
</evidence>
<sequence>MTGKTTGAQASIPVFGAEETAAALPFGALIGALRDAFAAGAKVPLRHHHSIAQPDGTEATLLLMPAWQENGGAMGVKIVSVFPGNTAKGLPGLYSTYLLCDGSTGQPQALIDGNQITGRRTVGVAALGASYLARPDAARLLVVGAGRIGSLSPFAFREVRPIEQIEVWDRDRSFSEKLVASLTAQGLTATVVDDLEAAARRADIISCATLSTEPLIRHDWLRPGTHLDLIGSFTPAMREADDACMASGSVYIDSPDALEESGDLIGPIAAALLSDEDICGTLSDLCSGRVPGRRSAEEITVFKAVGTGLSDLAAGALAYRALLKA</sequence>
<reference evidence="2 3" key="1">
    <citation type="submission" date="2020-08" db="EMBL/GenBank/DDBJ databases">
        <title>Genomic Encyclopedia of Type Strains, Phase IV (KMG-IV): sequencing the most valuable type-strain genomes for metagenomic binning, comparative biology and taxonomic classification.</title>
        <authorList>
            <person name="Goeker M."/>
        </authorList>
    </citation>
    <scope>NUCLEOTIDE SEQUENCE [LARGE SCALE GENOMIC DNA]</scope>
    <source>
        <strain evidence="2 3">DSM 11590</strain>
    </source>
</reference>
<dbReference type="PIRSF" id="PIRSF001439">
    <property type="entry name" value="CryM"/>
    <property type="match status" value="1"/>
</dbReference>
<evidence type="ECO:0000256" key="1">
    <source>
        <dbReference type="ARBA" id="ARBA00008903"/>
    </source>
</evidence>
<organism evidence="2 3">
    <name type="scientific">Novispirillum itersonii</name>
    <name type="common">Aquaspirillum itersonii</name>
    <dbReference type="NCBI Taxonomy" id="189"/>
    <lineage>
        <taxon>Bacteria</taxon>
        <taxon>Pseudomonadati</taxon>
        <taxon>Pseudomonadota</taxon>
        <taxon>Alphaproteobacteria</taxon>
        <taxon>Rhodospirillales</taxon>
        <taxon>Novispirillaceae</taxon>
        <taxon>Novispirillum</taxon>
    </lineage>
</organism>
<dbReference type="GO" id="GO:0016491">
    <property type="term" value="F:oxidoreductase activity"/>
    <property type="evidence" value="ECO:0007669"/>
    <property type="project" value="UniProtKB-ARBA"/>
</dbReference>
<dbReference type="AlphaFoldDB" id="A0A7W9ZD80"/>
<dbReference type="EMBL" id="JACIIX010000002">
    <property type="protein sequence ID" value="MBB6209363.1"/>
    <property type="molecule type" value="Genomic_DNA"/>
</dbReference>
<accession>A0A7W9ZD80</accession>
<dbReference type="PANTHER" id="PTHR13812">
    <property type="entry name" value="KETIMINE REDUCTASE MU-CRYSTALLIN"/>
    <property type="match status" value="1"/>
</dbReference>
<gene>
    <name evidence="2" type="ORF">FHS48_000765</name>
</gene>
<keyword evidence="3" id="KW-1185">Reference proteome</keyword>
<dbReference type="Pfam" id="PF02423">
    <property type="entry name" value="OCD_Mu_crystall"/>
    <property type="match status" value="1"/>
</dbReference>
<dbReference type="EC" id="4.3.1.12" evidence="2"/>
<dbReference type="Gene3D" id="3.30.1780.10">
    <property type="entry name" value="ornithine cyclodeaminase, domain 1"/>
    <property type="match status" value="1"/>
</dbReference>
<comment type="similarity">
    <text evidence="1">Belongs to the ornithine cyclodeaminase/mu-crystallin family.</text>
</comment>
<dbReference type="InterPro" id="IPR023401">
    <property type="entry name" value="ODC_N"/>
</dbReference>
<dbReference type="Gene3D" id="3.40.50.720">
    <property type="entry name" value="NAD(P)-binding Rossmann-like Domain"/>
    <property type="match status" value="1"/>
</dbReference>
<dbReference type="NCBIfam" id="NF004793">
    <property type="entry name" value="PRK06141.1"/>
    <property type="match status" value="1"/>
</dbReference>
<name>A0A7W9ZD80_NOVIT</name>
<dbReference type="FunFam" id="3.40.50.720:FF:000311">
    <property type="entry name" value="Ornithine cyclodeaminase"/>
    <property type="match status" value="1"/>
</dbReference>
<dbReference type="RefSeq" id="WP_184261588.1">
    <property type="nucleotide sequence ID" value="NZ_JACIIX010000002.1"/>
</dbReference>